<evidence type="ECO:0000313" key="2">
    <source>
        <dbReference type="Proteomes" id="UP001275084"/>
    </source>
</evidence>
<reference evidence="1" key="1">
    <citation type="journal article" date="2023" name="Mol. Phylogenet. Evol.">
        <title>Genome-scale phylogeny and comparative genomics of the fungal order Sordariales.</title>
        <authorList>
            <person name="Hensen N."/>
            <person name="Bonometti L."/>
            <person name="Westerberg I."/>
            <person name="Brannstrom I.O."/>
            <person name="Guillou S."/>
            <person name="Cros-Aarteil S."/>
            <person name="Calhoun S."/>
            <person name="Haridas S."/>
            <person name="Kuo A."/>
            <person name="Mondo S."/>
            <person name="Pangilinan J."/>
            <person name="Riley R."/>
            <person name="LaButti K."/>
            <person name="Andreopoulos B."/>
            <person name="Lipzen A."/>
            <person name="Chen C."/>
            <person name="Yan M."/>
            <person name="Daum C."/>
            <person name="Ng V."/>
            <person name="Clum A."/>
            <person name="Steindorff A."/>
            <person name="Ohm R.A."/>
            <person name="Martin F."/>
            <person name="Silar P."/>
            <person name="Natvig D.O."/>
            <person name="Lalanne C."/>
            <person name="Gautier V."/>
            <person name="Ament-Velasquez S.L."/>
            <person name="Kruys A."/>
            <person name="Hutchinson M.I."/>
            <person name="Powell A.J."/>
            <person name="Barry K."/>
            <person name="Miller A.N."/>
            <person name="Grigoriev I.V."/>
            <person name="Debuchy R."/>
            <person name="Gladieux P."/>
            <person name="Hiltunen Thoren M."/>
            <person name="Johannesson H."/>
        </authorList>
    </citation>
    <scope>NUCLEOTIDE SEQUENCE</scope>
    <source>
        <strain evidence="1">CBS 955.72</strain>
    </source>
</reference>
<organism evidence="1 2">
    <name type="scientific">Lasiosphaeria hispida</name>
    <dbReference type="NCBI Taxonomy" id="260671"/>
    <lineage>
        <taxon>Eukaryota</taxon>
        <taxon>Fungi</taxon>
        <taxon>Dikarya</taxon>
        <taxon>Ascomycota</taxon>
        <taxon>Pezizomycotina</taxon>
        <taxon>Sordariomycetes</taxon>
        <taxon>Sordariomycetidae</taxon>
        <taxon>Sordariales</taxon>
        <taxon>Lasiosphaeriaceae</taxon>
        <taxon>Lasiosphaeria</taxon>
    </lineage>
</organism>
<dbReference type="EMBL" id="JAUIQD010000006">
    <property type="protein sequence ID" value="KAK3347196.1"/>
    <property type="molecule type" value="Genomic_DNA"/>
</dbReference>
<dbReference type="AlphaFoldDB" id="A0AAJ0HCQ3"/>
<reference evidence="1" key="2">
    <citation type="submission" date="2023-06" db="EMBL/GenBank/DDBJ databases">
        <authorList>
            <consortium name="Lawrence Berkeley National Laboratory"/>
            <person name="Haridas S."/>
            <person name="Hensen N."/>
            <person name="Bonometti L."/>
            <person name="Westerberg I."/>
            <person name="Brannstrom I.O."/>
            <person name="Guillou S."/>
            <person name="Cros-Aarteil S."/>
            <person name="Calhoun S."/>
            <person name="Kuo A."/>
            <person name="Mondo S."/>
            <person name="Pangilinan J."/>
            <person name="Riley R."/>
            <person name="Labutti K."/>
            <person name="Andreopoulos B."/>
            <person name="Lipzen A."/>
            <person name="Chen C."/>
            <person name="Yanf M."/>
            <person name="Daum C."/>
            <person name="Ng V."/>
            <person name="Clum A."/>
            <person name="Steindorff A."/>
            <person name="Ohm R."/>
            <person name="Martin F."/>
            <person name="Silar P."/>
            <person name="Natvig D."/>
            <person name="Lalanne C."/>
            <person name="Gautier V."/>
            <person name="Ament-Velasquez S.L."/>
            <person name="Kruys A."/>
            <person name="Hutchinson M.I."/>
            <person name="Powell A.J."/>
            <person name="Barry K."/>
            <person name="Miller A.N."/>
            <person name="Grigoriev I.V."/>
            <person name="Debuchy R."/>
            <person name="Gladieux P."/>
            <person name="Thoren M.H."/>
            <person name="Johannesson H."/>
        </authorList>
    </citation>
    <scope>NUCLEOTIDE SEQUENCE</scope>
    <source>
        <strain evidence="1">CBS 955.72</strain>
    </source>
</reference>
<name>A0AAJ0HCQ3_9PEZI</name>
<proteinExistence type="predicted"/>
<protein>
    <submittedName>
        <fullName evidence="1">Uncharacterized protein</fullName>
    </submittedName>
</protein>
<gene>
    <name evidence="1" type="ORF">B0T25DRAFT_553876</name>
</gene>
<dbReference type="Proteomes" id="UP001275084">
    <property type="component" value="Unassembled WGS sequence"/>
</dbReference>
<accession>A0AAJ0HCQ3</accession>
<keyword evidence="2" id="KW-1185">Reference proteome</keyword>
<evidence type="ECO:0000313" key="1">
    <source>
        <dbReference type="EMBL" id="KAK3347196.1"/>
    </source>
</evidence>
<feature type="non-terminal residue" evidence="1">
    <location>
        <position position="166"/>
    </location>
</feature>
<sequence>MQSIIATKLGTMSKTTPTSQRSARPYGLLLSFLLIFAFFGAALPSSAKCWFPDGNPAADASECMLQGTAVPTGTGLCCHTGDTCFSGAVCGWTPDDNRGNWTFYRGACTDTTWGGAQCPNFCLTETDNSIGNFYCTISPCADKENFQTCDHTDSDDYSTPRICKGR</sequence>
<comment type="caution">
    <text evidence="1">The sequence shown here is derived from an EMBL/GenBank/DDBJ whole genome shotgun (WGS) entry which is preliminary data.</text>
</comment>